<comment type="similarity">
    <text evidence="2">Belongs to the SYG1 (TC 2.A.94) family.</text>
</comment>
<dbReference type="OrthoDB" id="9970435at2759"/>
<dbReference type="GO" id="GO:0000822">
    <property type="term" value="F:inositol hexakisphosphate binding"/>
    <property type="evidence" value="ECO:0007669"/>
    <property type="project" value="TreeGrafter"/>
</dbReference>
<evidence type="ECO:0000256" key="2">
    <source>
        <dbReference type="ARBA" id="ARBA00009665"/>
    </source>
</evidence>
<dbReference type="PROSITE" id="PS51380">
    <property type="entry name" value="EXS"/>
    <property type="match status" value="1"/>
</dbReference>
<feature type="region of interest" description="Disordered" evidence="11">
    <location>
        <begin position="173"/>
        <end position="234"/>
    </location>
</feature>
<dbReference type="Pfam" id="PF03124">
    <property type="entry name" value="EXS"/>
    <property type="match status" value="1"/>
</dbReference>
<gene>
    <name evidence="15" type="ORF">FH972_007585</name>
</gene>
<dbReference type="PROSITE" id="PS51382">
    <property type="entry name" value="SPX"/>
    <property type="match status" value="1"/>
</dbReference>
<evidence type="ECO:0000256" key="7">
    <source>
        <dbReference type="ARBA" id="ARBA00022989"/>
    </source>
</evidence>
<keyword evidence="6 12" id="KW-0812">Transmembrane</keyword>
<dbReference type="CDD" id="cd14476">
    <property type="entry name" value="SPX_PHO1_like"/>
    <property type="match status" value="1"/>
</dbReference>
<evidence type="ECO:0000256" key="8">
    <source>
        <dbReference type="ARBA" id="ARBA00023136"/>
    </source>
</evidence>
<feature type="transmembrane region" description="Helical" evidence="12">
    <location>
        <begin position="700"/>
        <end position="720"/>
    </location>
</feature>
<accession>A0A5N6QW34</accession>
<feature type="compositionally biased region" description="Polar residues" evidence="11">
    <location>
        <begin position="173"/>
        <end position="186"/>
    </location>
</feature>
<evidence type="ECO:0000256" key="6">
    <source>
        <dbReference type="ARBA" id="ARBA00022692"/>
    </source>
</evidence>
<dbReference type="GO" id="GO:0016036">
    <property type="term" value="P:cellular response to phosphate starvation"/>
    <property type="evidence" value="ECO:0007669"/>
    <property type="project" value="TreeGrafter"/>
</dbReference>
<dbReference type="EMBL" id="CM017323">
    <property type="protein sequence ID" value="KAE8021719.1"/>
    <property type="molecule type" value="Genomic_DNA"/>
</dbReference>
<feature type="domain" description="SPX" evidence="14">
    <location>
        <begin position="1"/>
        <end position="335"/>
    </location>
</feature>
<dbReference type="InterPro" id="IPR004331">
    <property type="entry name" value="SPX_dom"/>
</dbReference>
<dbReference type="PANTHER" id="PTHR10783:SF124">
    <property type="entry name" value="PHOSPHATE TRANSPORTER PHO1 HOMOLOG 9"/>
    <property type="match status" value="1"/>
</dbReference>
<dbReference type="Pfam" id="PF03105">
    <property type="entry name" value="SPX"/>
    <property type="match status" value="1"/>
</dbReference>
<feature type="transmembrane region" description="Helical" evidence="12">
    <location>
        <begin position="628"/>
        <end position="646"/>
    </location>
</feature>
<evidence type="ECO:0000256" key="11">
    <source>
        <dbReference type="SAM" id="MobiDB-lite"/>
    </source>
</evidence>
<comment type="function">
    <text evidence="9">May transport inorganic phosphate (Pi).</text>
</comment>
<evidence type="ECO:0008006" key="17">
    <source>
        <dbReference type="Google" id="ProtNLM"/>
    </source>
</evidence>
<dbReference type="Proteomes" id="UP000327013">
    <property type="component" value="Chromosome 3"/>
</dbReference>
<feature type="transmembrane region" description="Helical" evidence="12">
    <location>
        <begin position="471"/>
        <end position="490"/>
    </location>
</feature>
<evidence type="ECO:0000256" key="3">
    <source>
        <dbReference type="ARBA" id="ARBA00022448"/>
    </source>
</evidence>
<evidence type="ECO:0000313" key="16">
    <source>
        <dbReference type="Proteomes" id="UP000327013"/>
    </source>
</evidence>
<keyword evidence="7 12" id="KW-1133">Transmembrane helix</keyword>
<dbReference type="GO" id="GO:0005886">
    <property type="term" value="C:plasma membrane"/>
    <property type="evidence" value="ECO:0007669"/>
    <property type="project" value="UniProtKB-SubCell"/>
</dbReference>
<feature type="transmembrane region" description="Helical" evidence="12">
    <location>
        <begin position="510"/>
        <end position="531"/>
    </location>
</feature>
<feature type="coiled-coil region" evidence="10">
    <location>
        <begin position="268"/>
        <end position="295"/>
    </location>
</feature>
<proteinExistence type="inferred from homology"/>
<protein>
    <recommendedName>
        <fullName evidence="17">EXS domain-containing protein</fullName>
    </recommendedName>
</protein>
<keyword evidence="3" id="KW-0813">Transport</keyword>
<evidence type="ECO:0000313" key="15">
    <source>
        <dbReference type="EMBL" id="KAE8021719.1"/>
    </source>
</evidence>
<dbReference type="GO" id="GO:0005802">
    <property type="term" value="C:trans-Golgi network"/>
    <property type="evidence" value="ECO:0007669"/>
    <property type="project" value="TreeGrafter"/>
</dbReference>
<evidence type="ECO:0000259" key="14">
    <source>
        <dbReference type="PROSITE" id="PS51382"/>
    </source>
</evidence>
<evidence type="ECO:0000256" key="9">
    <source>
        <dbReference type="ARBA" id="ARBA00043939"/>
    </source>
</evidence>
<evidence type="ECO:0000256" key="10">
    <source>
        <dbReference type="SAM" id="Coils"/>
    </source>
</evidence>
<evidence type="ECO:0000256" key="12">
    <source>
        <dbReference type="SAM" id="Phobius"/>
    </source>
</evidence>
<reference evidence="15 16" key="1">
    <citation type="submission" date="2019-06" db="EMBL/GenBank/DDBJ databases">
        <title>A chromosomal-level reference genome of Carpinus fangiana (Coryloideae, Betulaceae).</title>
        <authorList>
            <person name="Yang X."/>
            <person name="Wang Z."/>
            <person name="Zhang L."/>
            <person name="Hao G."/>
            <person name="Liu J."/>
            <person name="Yang Y."/>
        </authorList>
    </citation>
    <scope>NUCLEOTIDE SEQUENCE [LARGE SCALE GENOMIC DNA]</scope>
    <source>
        <strain evidence="15">Cfa_2016G</strain>
        <tissue evidence="15">Leaf</tissue>
    </source>
</reference>
<evidence type="ECO:0000256" key="4">
    <source>
        <dbReference type="ARBA" id="ARBA00022475"/>
    </source>
</evidence>
<feature type="transmembrane region" description="Helical" evidence="12">
    <location>
        <begin position="658"/>
        <end position="679"/>
    </location>
</feature>
<feature type="transmembrane region" description="Helical" evidence="12">
    <location>
        <begin position="429"/>
        <end position="450"/>
    </location>
</feature>
<comment type="subcellular location">
    <subcellularLocation>
        <location evidence="1">Cell membrane</location>
        <topology evidence="1">Multi-pass membrane protein</topology>
    </subcellularLocation>
</comment>
<keyword evidence="5" id="KW-0592">Phosphate transport</keyword>
<dbReference type="PANTHER" id="PTHR10783">
    <property type="entry name" value="XENOTROPIC AND POLYTROPIC RETROVIRUS RECEPTOR 1-RELATED"/>
    <property type="match status" value="1"/>
</dbReference>
<dbReference type="GO" id="GO:0006817">
    <property type="term" value="P:phosphate ion transport"/>
    <property type="evidence" value="ECO:0007669"/>
    <property type="project" value="UniProtKB-KW"/>
</dbReference>
<keyword evidence="10" id="KW-0175">Coiled coil</keyword>
<keyword evidence="8 12" id="KW-0472">Membrane</keyword>
<keyword evidence="16" id="KW-1185">Reference proteome</keyword>
<evidence type="ECO:0000256" key="1">
    <source>
        <dbReference type="ARBA" id="ARBA00004651"/>
    </source>
</evidence>
<feature type="domain" description="EXS" evidence="13">
    <location>
        <begin position="594"/>
        <end position="789"/>
    </location>
</feature>
<dbReference type="InterPro" id="IPR004342">
    <property type="entry name" value="EXS_C"/>
</dbReference>
<sequence>MKFGKEFASQMVQEWQVAYMDYNFLKTVLKDILRFRQMTNASTPMASTSRGPLKRRVSLYRAFSGLSSRHRSSPKKNEDEVILVNAAEQEGSEGNYQTMFLMSSDVGGEQELVFFRRLDDEFNKVINFYKMKVEELMEEANELSKQMDALIALRIKVENPVVEFDGADAKNLASNEVPSPSASVTHPITGRKTGRSHMDAIQEVEMSSEGRLGDEIQEDKEENAGDQRNSNGRKVEIRGFRPASLEILDNVKINVTPETPVSTLKGILMSSNSNLSFSKRELRKAEEQMTRAFIEFNRKLLLLKSYCFLNLLAFSKIMKKYDKITSRNASNTYMEMVDKSYLGSSDEISRLMERVEITFIKHFANGNRRKGMKILRPTARRERHRITFSLGFFSGCSLALVIAIGVLVHARGILKSKGRDQYMENIFPLYSFFGFIVLHMLMYSANIYFWRRYKVNYQFIFGVKQGTGLGYREVFLLSTCLALLALTGVISNLDMEMEPKTKNFRVLTELVPLGLLIVVLLTIFCPFNVLYRSSRFFLIRSVFRCLCAPLYKVTLPDFFLADQLTSQVQAIRSLEFYICYYGWGDFKTRSNKCLESEVYQSFYFIVALIPYWTRFVQSLRRLREEKDVMHGLNGLKYFSIIIAVAMRTRYDLKAGETWKFIVAVSSGVATIAVTYWDIVIDWGLLRRNSKNPWLRDKLLVTNRSVYFAAMVLNVLLRLAWMQSVLGFREASFLHRNALIAIVACLEILRRGIWNFFRLENEHLNNVGKYRAFKSVPLPFYYDNDEGKGI</sequence>
<feature type="transmembrane region" description="Helical" evidence="12">
    <location>
        <begin position="386"/>
        <end position="409"/>
    </location>
</feature>
<dbReference type="InterPro" id="IPR034092">
    <property type="entry name" value="PHO1_SPX"/>
</dbReference>
<organism evidence="15 16">
    <name type="scientific">Carpinus fangiana</name>
    <dbReference type="NCBI Taxonomy" id="176857"/>
    <lineage>
        <taxon>Eukaryota</taxon>
        <taxon>Viridiplantae</taxon>
        <taxon>Streptophyta</taxon>
        <taxon>Embryophyta</taxon>
        <taxon>Tracheophyta</taxon>
        <taxon>Spermatophyta</taxon>
        <taxon>Magnoliopsida</taxon>
        <taxon>eudicotyledons</taxon>
        <taxon>Gunneridae</taxon>
        <taxon>Pentapetalae</taxon>
        <taxon>rosids</taxon>
        <taxon>fabids</taxon>
        <taxon>Fagales</taxon>
        <taxon>Betulaceae</taxon>
        <taxon>Carpinus</taxon>
    </lineage>
</organism>
<feature type="coiled-coil region" evidence="10">
    <location>
        <begin position="126"/>
        <end position="153"/>
    </location>
</feature>
<keyword evidence="4" id="KW-1003">Cell membrane</keyword>
<evidence type="ECO:0000259" key="13">
    <source>
        <dbReference type="PROSITE" id="PS51380"/>
    </source>
</evidence>
<dbReference type="AlphaFoldDB" id="A0A5N6QW34"/>
<evidence type="ECO:0000256" key="5">
    <source>
        <dbReference type="ARBA" id="ARBA00022592"/>
    </source>
</evidence>
<name>A0A5N6QW34_9ROSI</name>